<reference evidence="2" key="1">
    <citation type="journal article" date="2022" name="Mol. Ecol. Resour.">
        <title>The genomes of chicory, endive, great burdock and yacon provide insights into Asteraceae palaeo-polyploidization history and plant inulin production.</title>
        <authorList>
            <person name="Fan W."/>
            <person name="Wang S."/>
            <person name="Wang H."/>
            <person name="Wang A."/>
            <person name="Jiang F."/>
            <person name="Liu H."/>
            <person name="Zhao H."/>
            <person name="Xu D."/>
            <person name="Zhang Y."/>
        </authorList>
    </citation>
    <scope>NUCLEOTIDE SEQUENCE [LARGE SCALE GENOMIC DNA]</scope>
    <source>
        <strain evidence="2">cv. Punajuju</strain>
    </source>
</reference>
<accession>A0ACB9CX99</accession>
<protein>
    <submittedName>
        <fullName evidence="1">Uncharacterized protein</fullName>
    </submittedName>
</protein>
<reference evidence="1 2" key="2">
    <citation type="journal article" date="2022" name="Mol. Ecol. Resour.">
        <title>The genomes of chicory, endive, great burdock and yacon provide insights into Asteraceae paleo-polyploidization history and plant inulin production.</title>
        <authorList>
            <person name="Fan W."/>
            <person name="Wang S."/>
            <person name="Wang H."/>
            <person name="Wang A."/>
            <person name="Jiang F."/>
            <person name="Liu H."/>
            <person name="Zhao H."/>
            <person name="Xu D."/>
            <person name="Zhang Y."/>
        </authorList>
    </citation>
    <scope>NUCLEOTIDE SEQUENCE [LARGE SCALE GENOMIC DNA]</scope>
    <source>
        <strain evidence="2">cv. Punajuju</strain>
        <tissue evidence="1">Leaves</tissue>
    </source>
</reference>
<name>A0ACB9CX99_CICIN</name>
<evidence type="ECO:0000313" key="1">
    <source>
        <dbReference type="EMBL" id="KAI3738846.1"/>
    </source>
</evidence>
<proteinExistence type="predicted"/>
<gene>
    <name evidence="1" type="ORF">L2E82_29036</name>
</gene>
<organism evidence="1 2">
    <name type="scientific">Cichorium intybus</name>
    <name type="common">Chicory</name>
    <dbReference type="NCBI Taxonomy" id="13427"/>
    <lineage>
        <taxon>Eukaryota</taxon>
        <taxon>Viridiplantae</taxon>
        <taxon>Streptophyta</taxon>
        <taxon>Embryophyta</taxon>
        <taxon>Tracheophyta</taxon>
        <taxon>Spermatophyta</taxon>
        <taxon>Magnoliopsida</taxon>
        <taxon>eudicotyledons</taxon>
        <taxon>Gunneridae</taxon>
        <taxon>Pentapetalae</taxon>
        <taxon>asterids</taxon>
        <taxon>campanulids</taxon>
        <taxon>Asterales</taxon>
        <taxon>Asteraceae</taxon>
        <taxon>Cichorioideae</taxon>
        <taxon>Cichorieae</taxon>
        <taxon>Cichoriinae</taxon>
        <taxon>Cichorium</taxon>
    </lineage>
</organism>
<dbReference type="Proteomes" id="UP001055811">
    <property type="component" value="Linkage Group LG05"/>
</dbReference>
<evidence type="ECO:0000313" key="2">
    <source>
        <dbReference type="Proteomes" id="UP001055811"/>
    </source>
</evidence>
<comment type="caution">
    <text evidence="1">The sequence shown here is derived from an EMBL/GenBank/DDBJ whole genome shotgun (WGS) entry which is preliminary data.</text>
</comment>
<sequence length="173" mass="18249">MYLGFFFNISNSSNRPPFSLFFSPLWSGYVLEHASVCLTRIVEAFAASPDKLDELCNHGLVTQTASLISTSSSGGGHESLSPSTYTGLIRLMSACASGSLLGSKTLLLLGISGILKDILSGSGHVDSMYVSPALSRPPEQTSERNFGMFKADGSVSYGIGFTGLVPSSATFVF</sequence>
<dbReference type="EMBL" id="CM042013">
    <property type="protein sequence ID" value="KAI3738846.1"/>
    <property type="molecule type" value="Genomic_DNA"/>
</dbReference>
<keyword evidence="2" id="KW-1185">Reference proteome</keyword>